<protein>
    <submittedName>
        <fullName evidence="2">DUF1524 domain-containing protein</fullName>
    </submittedName>
</protein>
<gene>
    <name evidence="2" type="ORF">RI844_01925</name>
</gene>
<evidence type="ECO:0000259" key="1">
    <source>
        <dbReference type="Pfam" id="PF07510"/>
    </source>
</evidence>
<dbReference type="Proteomes" id="UP001301442">
    <property type="component" value="Chromosome"/>
</dbReference>
<name>A0ABZ0GWA2_9GAMM</name>
<evidence type="ECO:0000313" key="3">
    <source>
        <dbReference type="Proteomes" id="UP001301442"/>
    </source>
</evidence>
<accession>A0ABZ0GWA2</accession>
<keyword evidence="3" id="KW-1185">Reference proteome</keyword>
<dbReference type="InterPro" id="IPR011089">
    <property type="entry name" value="GmrSD_C"/>
</dbReference>
<dbReference type="Pfam" id="PF07510">
    <property type="entry name" value="GmrSD_C"/>
    <property type="match status" value="1"/>
</dbReference>
<organism evidence="2 3">
    <name type="scientific">Thalassotalea fonticola</name>
    <dbReference type="NCBI Taxonomy" id="3065649"/>
    <lineage>
        <taxon>Bacteria</taxon>
        <taxon>Pseudomonadati</taxon>
        <taxon>Pseudomonadota</taxon>
        <taxon>Gammaproteobacteria</taxon>
        <taxon>Alteromonadales</taxon>
        <taxon>Colwelliaceae</taxon>
        <taxon>Thalassotalea</taxon>
    </lineage>
</organism>
<dbReference type="EMBL" id="CP136600">
    <property type="protein sequence ID" value="WOH39538.1"/>
    <property type="molecule type" value="Genomic_DNA"/>
</dbReference>
<proteinExistence type="predicted"/>
<evidence type="ECO:0000313" key="2">
    <source>
        <dbReference type="EMBL" id="WOH39538.1"/>
    </source>
</evidence>
<feature type="domain" description="GmrSD restriction endonucleases C-terminal" evidence="1">
    <location>
        <begin position="2"/>
        <end position="59"/>
    </location>
</feature>
<sequence length="67" mass="7454">MDHVVPIKWAWEHGARSWGVKKRVAFADAPANLLSVEASLNRCKGAKGVDEWLEPKNNVSILRALSE</sequence>
<reference evidence="2 3" key="1">
    <citation type="submission" date="2023-09" db="EMBL/GenBank/DDBJ databases">
        <authorList>
            <person name="Qi X."/>
        </authorList>
    </citation>
    <scope>NUCLEOTIDE SEQUENCE [LARGE SCALE GENOMIC DNA]</scope>
    <source>
        <strain evidence="2 3">S1-1</strain>
    </source>
</reference>